<name>A0A7S1HFU6_HEMAN</name>
<feature type="region of interest" description="Disordered" evidence="1">
    <location>
        <begin position="59"/>
        <end position="106"/>
    </location>
</feature>
<sequence>MDLMEKKLLSVMRSRELTDQKLIQVERDRDETRAIENAFKGKMKGLYDKRVRELESVQREYEQHMGKHQGAGGGGADAGRAASGPPGPSPGVQRPTTVGGGARRRL</sequence>
<accession>A0A7S1HFU6</accession>
<dbReference type="EMBL" id="HBFX01052822">
    <property type="protein sequence ID" value="CAD8980812.1"/>
    <property type="molecule type" value="Transcribed_RNA"/>
</dbReference>
<gene>
    <name evidence="2" type="ORF">HAND00432_LOCUS31822</name>
</gene>
<evidence type="ECO:0000256" key="1">
    <source>
        <dbReference type="SAM" id="MobiDB-lite"/>
    </source>
</evidence>
<proteinExistence type="predicted"/>
<reference evidence="2" key="1">
    <citation type="submission" date="2021-01" db="EMBL/GenBank/DDBJ databases">
        <authorList>
            <person name="Corre E."/>
            <person name="Pelletier E."/>
            <person name="Niang G."/>
            <person name="Scheremetjew M."/>
            <person name="Finn R."/>
            <person name="Kale V."/>
            <person name="Holt S."/>
            <person name="Cochrane G."/>
            <person name="Meng A."/>
            <person name="Brown T."/>
            <person name="Cohen L."/>
        </authorList>
    </citation>
    <scope>NUCLEOTIDE SEQUENCE</scope>
    <source>
        <strain evidence="2">CCMP644</strain>
    </source>
</reference>
<protein>
    <submittedName>
        <fullName evidence="2">Uncharacterized protein</fullName>
    </submittedName>
</protein>
<organism evidence="2">
    <name type="scientific">Hemiselmis andersenii</name>
    <name type="common">Cryptophyte alga</name>
    <dbReference type="NCBI Taxonomy" id="464988"/>
    <lineage>
        <taxon>Eukaryota</taxon>
        <taxon>Cryptophyceae</taxon>
        <taxon>Cryptomonadales</taxon>
        <taxon>Hemiselmidaceae</taxon>
        <taxon>Hemiselmis</taxon>
    </lineage>
</organism>
<evidence type="ECO:0000313" key="2">
    <source>
        <dbReference type="EMBL" id="CAD8980812.1"/>
    </source>
</evidence>
<dbReference type="AlphaFoldDB" id="A0A7S1HFU6"/>